<dbReference type="Proteomes" id="UP000037136">
    <property type="component" value="Unassembled WGS sequence"/>
</dbReference>
<evidence type="ECO:0000313" key="3">
    <source>
        <dbReference type="Proteomes" id="UP000037136"/>
    </source>
</evidence>
<feature type="compositionally biased region" description="Polar residues" evidence="1">
    <location>
        <begin position="1"/>
        <end position="18"/>
    </location>
</feature>
<evidence type="ECO:0000313" key="2">
    <source>
        <dbReference type="EMBL" id="PFH56417.1"/>
    </source>
</evidence>
<accession>A0A2A9P642</accession>
<protein>
    <submittedName>
        <fullName evidence="2">Uncharacterized protein</fullName>
    </submittedName>
</protein>
<comment type="caution">
    <text evidence="2">The sequence shown here is derived from an EMBL/GenBank/DDBJ whole genome shotgun (WGS) entry which is preliminary data.</text>
</comment>
<organism evidence="2 3">
    <name type="scientific">Ophiocordyceps unilateralis</name>
    <name type="common">Zombie-ant fungus</name>
    <name type="synonym">Torrubia unilateralis</name>
    <dbReference type="NCBI Taxonomy" id="268505"/>
    <lineage>
        <taxon>Eukaryota</taxon>
        <taxon>Fungi</taxon>
        <taxon>Dikarya</taxon>
        <taxon>Ascomycota</taxon>
        <taxon>Pezizomycotina</taxon>
        <taxon>Sordariomycetes</taxon>
        <taxon>Hypocreomycetidae</taxon>
        <taxon>Hypocreales</taxon>
        <taxon>Ophiocordycipitaceae</taxon>
        <taxon>Ophiocordyceps</taxon>
    </lineage>
</organism>
<gene>
    <name evidence="2" type="ORF">XA68_16538</name>
</gene>
<sequence length="77" mass="8648">MMIRSANETNSFNDNSPFHRSRPIQIRRRWGKKSTMLIMASTLWLPLARNASVLEPAVSNTGSSLLPPLLRLIESAV</sequence>
<proteinExistence type="predicted"/>
<name>A0A2A9P642_OPHUN</name>
<dbReference type="EMBL" id="LAZP02000585">
    <property type="protein sequence ID" value="PFH56417.1"/>
    <property type="molecule type" value="Genomic_DNA"/>
</dbReference>
<reference evidence="2 3" key="1">
    <citation type="journal article" date="2015" name="BMC Genomics">
        <title>Gene expression during zombie ant biting behavior reflects the complexity underlying fungal parasitic behavioral manipulation.</title>
        <authorList>
            <person name="de Bekker C."/>
            <person name="Ohm R.A."/>
            <person name="Loreto R.G."/>
            <person name="Sebastian A."/>
            <person name="Albert I."/>
            <person name="Merrow M."/>
            <person name="Brachmann A."/>
            <person name="Hughes D.P."/>
        </authorList>
    </citation>
    <scope>NUCLEOTIDE SEQUENCE [LARGE SCALE GENOMIC DNA]</scope>
    <source>
        <strain evidence="2 3">SC16a</strain>
    </source>
</reference>
<keyword evidence="3" id="KW-1185">Reference proteome</keyword>
<dbReference type="AlphaFoldDB" id="A0A2A9P642"/>
<reference evidence="2 3" key="2">
    <citation type="journal article" date="2017" name="Sci. Rep.">
        <title>Ant-infecting Ophiocordyceps genomes reveal a high diversity of potential behavioral manipulation genes and a possible major role for enterotoxins.</title>
        <authorList>
            <person name="de Bekker C."/>
            <person name="Ohm R.A."/>
            <person name="Evans H.C."/>
            <person name="Brachmann A."/>
            <person name="Hughes D.P."/>
        </authorList>
    </citation>
    <scope>NUCLEOTIDE SEQUENCE [LARGE SCALE GENOMIC DNA]</scope>
    <source>
        <strain evidence="2 3">SC16a</strain>
    </source>
</reference>
<evidence type="ECO:0000256" key="1">
    <source>
        <dbReference type="SAM" id="MobiDB-lite"/>
    </source>
</evidence>
<feature type="region of interest" description="Disordered" evidence="1">
    <location>
        <begin position="1"/>
        <end position="20"/>
    </location>
</feature>